<feature type="transmembrane region" description="Helical" evidence="1">
    <location>
        <begin position="245"/>
        <end position="266"/>
    </location>
</feature>
<dbReference type="EMBL" id="JBGNYA010000001">
    <property type="protein sequence ID" value="MFA1611855.1"/>
    <property type="molecule type" value="Genomic_DNA"/>
</dbReference>
<feature type="transmembrane region" description="Helical" evidence="1">
    <location>
        <begin position="77"/>
        <end position="105"/>
    </location>
</feature>
<keyword evidence="1" id="KW-0472">Membrane</keyword>
<feature type="transmembrane region" description="Helical" evidence="1">
    <location>
        <begin position="165"/>
        <end position="198"/>
    </location>
</feature>
<sequence length="330" mass="34915">MTLYALDAVDDAGAAARDLLWPFDLGRWARLALVVFFVGSSGVGFPFQSTGGVPSGGEAPSVPAGTPEAALPGGAELFLIGAIAAAIVLVVLAFLLVGSVMEFVFVESLRKETVRVRAYWSRYWRLGLRLFGFRLVVGLLSLAVFAALAFAVFGPAFLGYGGISVALVLLAIPVFLVVSIVTGLLSGFTTMFVVPIMLKEERGLLSAWRRFWPTLSGQWKQYAAYAVVGFVLQLAIGIAVSIVTVFVAVVAAIPLGVVGLVGVGLLSVAEVAGWAVIAVAVAVFVLAMLAFGLLAGVPAQTYLRYHALFVLGDTESDFDLIESRRRAIRE</sequence>
<dbReference type="Pfam" id="PF24400">
    <property type="entry name" value="DUF7544"/>
    <property type="match status" value="1"/>
</dbReference>
<feature type="transmembrane region" description="Helical" evidence="1">
    <location>
        <begin position="28"/>
        <end position="47"/>
    </location>
</feature>
<dbReference type="InterPro" id="IPR055966">
    <property type="entry name" value="DUF7544"/>
</dbReference>
<organism evidence="2 3">
    <name type="scientific">Halobellus rubicundus</name>
    <dbReference type="NCBI Taxonomy" id="2996466"/>
    <lineage>
        <taxon>Archaea</taxon>
        <taxon>Methanobacteriati</taxon>
        <taxon>Methanobacteriota</taxon>
        <taxon>Stenosarchaea group</taxon>
        <taxon>Halobacteria</taxon>
        <taxon>Halobacteriales</taxon>
        <taxon>Haloferacaceae</taxon>
        <taxon>Halobellus</taxon>
    </lineage>
</organism>
<keyword evidence="1" id="KW-1133">Transmembrane helix</keyword>
<proteinExistence type="predicted"/>
<keyword evidence="3" id="KW-1185">Reference proteome</keyword>
<feature type="transmembrane region" description="Helical" evidence="1">
    <location>
        <begin position="126"/>
        <end position="153"/>
    </location>
</feature>
<keyword evidence="1" id="KW-0812">Transmembrane</keyword>
<dbReference type="AlphaFoldDB" id="A0ABD5MI47"/>
<feature type="transmembrane region" description="Helical" evidence="1">
    <location>
        <begin position="273"/>
        <end position="295"/>
    </location>
</feature>
<dbReference type="RefSeq" id="WP_372390237.1">
    <property type="nucleotide sequence ID" value="NZ_JBGNYA010000001.1"/>
</dbReference>
<comment type="caution">
    <text evidence="2">The sequence shown here is derived from an EMBL/GenBank/DDBJ whole genome shotgun (WGS) entry which is preliminary data.</text>
</comment>
<evidence type="ECO:0000256" key="1">
    <source>
        <dbReference type="SAM" id="Phobius"/>
    </source>
</evidence>
<protein>
    <recommendedName>
        <fullName evidence="4">Glycerophosphoryl diester phosphodiesterase membrane domain-containing protein</fullName>
    </recommendedName>
</protein>
<evidence type="ECO:0000313" key="3">
    <source>
        <dbReference type="Proteomes" id="UP001570511"/>
    </source>
</evidence>
<feature type="transmembrane region" description="Helical" evidence="1">
    <location>
        <begin position="219"/>
        <end position="239"/>
    </location>
</feature>
<dbReference type="Proteomes" id="UP001570511">
    <property type="component" value="Unassembled WGS sequence"/>
</dbReference>
<gene>
    <name evidence="2" type="ORF">OS889_12650</name>
</gene>
<accession>A0ABD5MI47</accession>
<name>A0ABD5MI47_9EURY</name>
<reference evidence="2 3" key="1">
    <citation type="submission" date="2024-08" db="EMBL/GenBank/DDBJ databases">
        <title>Halobellus sp. MBLA0158 whole genome sequence.</title>
        <authorList>
            <person name="Hwang C.Y."/>
            <person name="Cho E.-S."/>
            <person name="Seo M.-J."/>
        </authorList>
    </citation>
    <scope>NUCLEOTIDE SEQUENCE [LARGE SCALE GENOMIC DNA]</scope>
    <source>
        <strain evidence="2 3">MBLA0158</strain>
    </source>
</reference>
<evidence type="ECO:0000313" key="2">
    <source>
        <dbReference type="EMBL" id="MFA1611855.1"/>
    </source>
</evidence>
<evidence type="ECO:0008006" key="4">
    <source>
        <dbReference type="Google" id="ProtNLM"/>
    </source>
</evidence>